<dbReference type="Pfam" id="PF03349">
    <property type="entry name" value="Toluene_X"/>
    <property type="match status" value="1"/>
</dbReference>
<protein>
    <submittedName>
        <fullName evidence="8">Aromatic hydrocarbon degradation protein</fullName>
    </submittedName>
</protein>
<evidence type="ECO:0000256" key="4">
    <source>
        <dbReference type="ARBA" id="ARBA00022692"/>
    </source>
</evidence>
<evidence type="ECO:0000313" key="9">
    <source>
        <dbReference type="Proteomes" id="UP001228113"/>
    </source>
</evidence>
<evidence type="ECO:0000256" key="5">
    <source>
        <dbReference type="ARBA" id="ARBA00022729"/>
    </source>
</evidence>
<keyword evidence="6" id="KW-0472">Membrane</keyword>
<reference evidence="8" key="1">
    <citation type="journal article" date="2023" name="Int. J. Syst. Evol. Microbiol.">
        <title>Mesoterricola silvestris gen. nov., sp. nov., Mesoterricola sediminis sp. nov., Geothrix oryzae sp. nov., Geothrix edaphica sp. nov., Geothrix rubra sp. nov., and Geothrix limicola sp. nov., six novel members of Acidobacteriota isolated from soils.</title>
        <authorList>
            <person name="Itoh H."/>
            <person name="Sugisawa Y."/>
            <person name="Mise K."/>
            <person name="Xu Z."/>
            <person name="Kuniyasu M."/>
            <person name="Ushijima N."/>
            <person name="Kawano K."/>
            <person name="Kobayashi E."/>
            <person name="Shiratori Y."/>
            <person name="Masuda Y."/>
            <person name="Senoo K."/>
        </authorList>
    </citation>
    <scope>NUCLEOTIDE SEQUENCE</scope>
    <source>
        <strain evidence="8">W786</strain>
    </source>
</reference>
<dbReference type="Proteomes" id="UP001228113">
    <property type="component" value="Chromosome"/>
</dbReference>
<evidence type="ECO:0000256" key="3">
    <source>
        <dbReference type="ARBA" id="ARBA00022452"/>
    </source>
</evidence>
<name>A0AA48HGU2_9BACT</name>
<keyword evidence="5" id="KW-0732">Signal</keyword>
<keyword evidence="9" id="KW-1185">Reference proteome</keyword>
<dbReference type="Gene3D" id="2.40.160.60">
    <property type="entry name" value="Outer membrane protein transport protein (OMPP1/FadL/TodX)"/>
    <property type="match status" value="1"/>
</dbReference>
<dbReference type="GO" id="GO:0009279">
    <property type="term" value="C:cell outer membrane"/>
    <property type="evidence" value="ECO:0007669"/>
    <property type="project" value="UniProtKB-SubCell"/>
</dbReference>
<dbReference type="PANTHER" id="PTHR35093">
    <property type="entry name" value="OUTER MEMBRANE PROTEIN NMB0088-RELATED"/>
    <property type="match status" value="1"/>
</dbReference>
<dbReference type="EMBL" id="AP027081">
    <property type="protein sequence ID" value="BDU77958.1"/>
    <property type="molecule type" value="Genomic_DNA"/>
</dbReference>
<keyword evidence="3" id="KW-1134">Transmembrane beta strand</keyword>
<evidence type="ECO:0000256" key="6">
    <source>
        <dbReference type="ARBA" id="ARBA00023136"/>
    </source>
</evidence>
<proteinExistence type="inferred from homology"/>
<keyword evidence="7" id="KW-0998">Cell outer membrane</keyword>
<accession>A0AA48HGU2</accession>
<comment type="similarity">
    <text evidence="2">Belongs to the OmpP1/FadL family.</text>
</comment>
<evidence type="ECO:0000256" key="7">
    <source>
        <dbReference type="ARBA" id="ARBA00023237"/>
    </source>
</evidence>
<dbReference type="PANTHER" id="PTHR35093:SF3">
    <property type="entry name" value="LONG-CHAIN FATTY ACID TRANSPORT PROTEIN"/>
    <property type="match status" value="1"/>
</dbReference>
<sequence length="451" mass="47658">MTIGALMMNPSSLPLRGAFRLPLVAILAALPLGASGFQLREQSPSAQGNAYAGISAGGTDVGGMFFNVATLTRFDGNEIVAGFSTIKPSARLVDGKATRATTLGGSTISGGNGGDAGETATLPALAALWSLSPDLKLGLSLNSPFGLSSSYSSGWMGRYHALRSEMTIIELAPSIAWRVNRQWSVGAALAARHVDAELSNAVDFGAVAAAYHVPGYAPGSADGFAKVQGKRWGLGWKAGVLFEPSSTLRFGASYRSAIDYRLKGDVHYEGVPAPLAGVFKDGGARPMANQPATASLGAAWEAFPGVTLQAETARTFWTHFQDIRIAFATGQADSVTVENWKDSWFHSVGATWQPAGPWTFRAGVALDQTPTTDTYRTPRIPDAERFWASVGVGYAFTAKVSMDVAYTHLFAKDSVLDLKATPGSPDFLRGNLSGTYHNKVDIVALQVRCKL</sequence>
<evidence type="ECO:0000256" key="1">
    <source>
        <dbReference type="ARBA" id="ARBA00004571"/>
    </source>
</evidence>
<dbReference type="GO" id="GO:0015483">
    <property type="term" value="F:long-chain fatty acid transporting porin activity"/>
    <property type="evidence" value="ECO:0007669"/>
    <property type="project" value="TreeGrafter"/>
</dbReference>
<dbReference type="KEGG" id="msea:METESE_29160"/>
<dbReference type="SUPFAM" id="SSF56935">
    <property type="entry name" value="Porins"/>
    <property type="match status" value="1"/>
</dbReference>
<keyword evidence="4" id="KW-0812">Transmembrane</keyword>
<dbReference type="InterPro" id="IPR005017">
    <property type="entry name" value="OMPP1/FadL/TodX"/>
</dbReference>
<evidence type="ECO:0000313" key="8">
    <source>
        <dbReference type="EMBL" id="BDU77958.1"/>
    </source>
</evidence>
<dbReference type="AlphaFoldDB" id="A0AA48HGU2"/>
<gene>
    <name evidence="8" type="ORF">METESE_29160</name>
</gene>
<organism evidence="8 9">
    <name type="scientific">Mesoterricola sediminis</name>
    <dbReference type="NCBI Taxonomy" id="2927980"/>
    <lineage>
        <taxon>Bacteria</taxon>
        <taxon>Pseudomonadati</taxon>
        <taxon>Acidobacteriota</taxon>
        <taxon>Holophagae</taxon>
        <taxon>Holophagales</taxon>
        <taxon>Holophagaceae</taxon>
        <taxon>Mesoterricola</taxon>
    </lineage>
</organism>
<evidence type="ECO:0000256" key="2">
    <source>
        <dbReference type="ARBA" id="ARBA00008163"/>
    </source>
</evidence>
<comment type="subcellular location">
    <subcellularLocation>
        <location evidence="1">Cell outer membrane</location>
        <topology evidence="1">Multi-pass membrane protein</topology>
    </subcellularLocation>
</comment>